<feature type="compositionally biased region" description="Gly residues" evidence="1">
    <location>
        <begin position="145"/>
        <end position="158"/>
    </location>
</feature>
<dbReference type="AlphaFoldDB" id="A0A9W7YA41"/>
<feature type="region of interest" description="Disordered" evidence="1">
    <location>
        <begin position="1"/>
        <end position="234"/>
    </location>
</feature>
<feature type="compositionally biased region" description="Low complexity" evidence="1">
    <location>
        <begin position="109"/>
        <end position="131"/>
    </location>
</feature>
<evidence type="ECO:0000313" key="2">
    <source>
        <dbReference type="EMBL" id="KAJ1726238.1"/>
    </source>
</evidence>
<name>A0A9W7YA41_9FUNG</name>
<dbReference type="EMBL" id="JANBOI010001683">
    <property type="protein sequence ID" value="KAJ1726238.1"/>
    <property type="molecule type" value="Genomic_DNA"/>
</dbReference>
<feature type="compositionally biased region" description="Basic and acidic residues" evidence="1">
    <location>
        <begin position="173"/>
        <end position="183"/>
    </location>
</feature>
<feature type="compositionally biased region" description="Low complexity" evidence="1">
    <location>
        <begin position="84"/>
        <end position="97"/>
    </location>
</feature>
<dbReference type="Proteomes" id="UP001143981">
    <property type="component" value="Unassembled WGS sequence"/>
</dbReference>
<sequence>MVLDDATDVSAGRRMSVSTAPRNKAFERLRSLVEEDKRPLATEMEHEGHITRSIRHSSVQDWLRASSSTLSSPSQLASPPPPAAAGDDSGRAGAAKLAGRRGRGDDLIPFPTSPASSAVSSPRLPAAVASSCPNTAVPNACGAAWHGGGGGGGGGSSGSSGSVAAASRLGKRKSMDDGDERPGDPVARAQGYKRQAMSPSGLRAQIAFGRAKRTQPLAAPPRSGPASPLLLPRPPMAPPVVGAFSPLAPSRARSRSGAALTLNTGSLSVLQTNGVFSRMNIRDSTAAPADDDDDNDDQPKSAL</sequence>
<evidence type="ECO:0000256" key="1">
    <source>
        <dbReference type="SAM" id="MobiDB-lite"/>
    </source>
</evidence>
<dbReference type="OrthoDB" id="5581516at2759"/>
<feature type="region of interest" description="Disordered" evidence="1">
    <location>
        <begin position="281"/>
        <end position="303"/>
    </location>
</feature>
<evidence type="ECO:0000313" key="3">
    <source>
        <dbReference type="Proteomes" id="UP001143981"/>
    </source>
</evidence>
<keyword evidence="3" id="KW-1185">Reference proteome</keyword>
<reference evidence="2" key="1">
    <citation type="submission" date="2022-07" db="EMBL/GenBank/DDBJ databases">
        <title>Phylogenomic reconstructions and comparative analyses of Kickxellomycotina fungi.</title>
        <authorList>
            <person name="Reynolds N.K."/>
            <person name="Stajich J.E."/>
            <person name="Barry K."/>
            <person name="Grigoriev I.V."/>
            <person name="Crous P."/>
            <person name="Smith M.E."/>
        </authorList>
    </citation>
    <scope>NUCLEOTIDE SEQUENCE</scope>
    <source>
        <strain evidence="2">BCRC 34381</strain>
    </source>
</reference>
<feature type="compositionally biased region" description="Low complexity" evidence="1">
    <location>
        <begin position="63"/>
        <end position="77"/>
    </location>
</feature>
<organism evidence="2 3">
    <name type="scientific">Coemansia biformis</name>
    <dbReference type="NCBI Taxonomy" id="1286918"/>
    <lineage>
        <taxon>Eukaryota</taxon>
        <taxon>Fungi</taxon>
        <taxon>Fungi incertae sedis</taxon>
        <taxon>Zoopagomycota</taxon>
        <taxon>Kickxellomycotina</taxon>
        <taxon>Kickxellomycetes</taxon>
        <taxon>Kickxellales</taxon>
        <taxon>Kickxellaceae</taxon>
        <taxon>Coemansia</taxon>
    </lineage>
</organism>
<comment type="caution">
    <text evidence="2">The sequence shown here is derived from an EMBL/GenBank/DDBJ whole genome shotgun (WGS) entry which is preliminary data.</text>
</comment>
<gene>
    <name evidence="2" type="ORF">LPJ61_005326</name>
</gene>
<accession>A0A9W7YA41</accession>
<proteinExistence type="predicted"/>
<protein>
    <submittedName>
        <fullName evidence="2">Uncharacterized protein</fullName>
    </submittedName>
</protein>
<feature type="compositionally biased region" description="Basic and acidic residues" evidence="1">
    <location>
        <begin position="24"/>
        <end position="50"/>
    </location>
</feature>